<dbReference type="PANTHER" id="PTHR13887">
    <property type="entry name" value="GLUTATHIONE S-TRANSFERASE KAPPA"/>
    <property type="match status" value="1"/>
</dbReference>
<dbReference type="Gene3D" id="1.10.40.80">
    <property type="match status" value="1"/>
</dbReference>
<evidence type="ECO:0000313" key="9">
    <source>
        <dbReference type="Proteomes" id="UP000544872"/>
    </source>
</evidence>
<accession>A0A7W9ZCS5</accession>
<dbReference type="RefSeq" id="WP_311769061.1">
    <property type="nucleotide sequence ID" value="NZ_JACIIX010000001.1"/>
</dbReference>
<dbReference type="Gene3D" id="3.40.30.10">
    <property type="entry name" value="Glutaredoxin"/>
    <property type="match status" value="1"/>
</dbReference>
<feature type="chain" id="PRO_5030551804" evidence="6">
    <location>
        <begin position="22"/>
        <end position="219"/>
    </location>
</feature>
<name>A0A7W9ZCS5_NOVIT</name>
<dbReference type="PANTHER" id="PTHR13887:SF14">
    <property type="entry name" value="DISULFIDE BOND FORMATION PROTEIN D"/>
    <property type="match status" value="1"/>
</dbReference>
<comment type="caution">
    <text evidence="8">The sequence shown here is derived from an EMBL/GenBank/DDBJ whole genome shotgun (WGS) entry which is preliminary data.</text>
</comment>
<dbReference type="EMBL" id="JACIIX010000001">
    <property type="protein sequence ID" value="MBB6209093.1"/>
    <property type="molecule type" value="Genomic_DNA"/>
</dbReference>
<dbReference type="SUPFAM" id="SSF52833">
    <property type="entry name" value="Thioredoxin-like"/>
    <property type="match status" value="1"/>
</dbReference>
<keyword evidence="9" id="KW-1185">Reference proteome</keyword>
<feature type="signal peptide" evidence="6">
    <location>
        <begin position="1"/>
        <end position="21"/>
    </location>
</feature>
<evidence type="ECO:0000256" key="6">
    <source>
        <dbReference type="SAM" id="SignalP"/>
    </source>
</evidence>
<protein>
    <submittedName>
        <fullName evidence="8">Protein-disulfide isomerase</fullName>
    </submittedName>
</protein>
<keyword evidence="2 6" id="KW-0732">Signal</keyword>
<gene>
    <name evidence="8" type="ORF">FHS48_000474</name>
</gene>
<dbReference type="Pfam" id="PF13462">
    <property type="entry name" value="Thioredoxin_4"/>
    <property type="match status" value="1"/>
</dbReference>
<evidence type="ECO:0000256" key="2">
    <source>
        <dbReference type="ARBA" id="ARBA00022729"/>
    </source>
</evidence>
<dbReference type="InterPro" id="IPR012336">
    <property type="entry name" value="Thioredoxin-like_fold"/>
</dbReference>
<dbReference type="AlphaFoldDB" id="A0A7W9ZCS5"/>
<keyword evidence="4" id="KW-1015">Disulfide bond</keyword>
<evidence type="ECO:0000256" key="1">
    <source>
        <dbReference type="ARBA" id="ARBA00005791"/>
    </source>
</evidence>
<comment type="similarity">
    <text evidence="1">Belongs to the thioredoxin family. DsbA subfamily.</text>
</comment>
<keyword evidence="8" id="KW-0413">Isomerase</keyword>
<evidence type="ECO:0000313" key="8">
    <source>
        <dbReference type="EMBL" id="MBB6209093.1"/>
    </source>
</evidence>
<evidence type="ECO:0000259" key="7">
    <source>
        <dbReference type="Pfam" id="PF13462"/>
    </source>
</evidence>
<dbReference type="GO" id="GO:0016853">
    <property type="term" value="F:isomerase activity"/>
    <property type="evidence" value="ECO:0007669"/>
    <property type="project" value="UniProtKB-KW"/>
</dbReference>
<proteinExistence type="inferred from homology"/>
<sequence>MLTLRRMIAGIAFSAAATVVAAGVTAGAVSLAAAPALAAQKDVTLPAGYPERVLGKADAPVTIYEYSSLTCPHCAAFHKETLPKIKEAYIDTGKVKLVMRDFPLDQVALGGALMARCAPEPMYFRLLEVLFANQQTWARANNPLDGMKQYGRLSGMSDDTLNACFKNEALFKQIQDVQAAAQQTFQIQSTPSFVIDGQLYAGSRDFAAFSKIIDGLLPK</sequence>
<dbReference type="Proteomes" id="UP000544872">
    <property type="component" value="Unassembled WGS sequence"/>
</dbReference>
<feature type="domain" description="Thioredoxin-like fold" evidence="7">
    <location>
        <begin position="51"/>
        <end position="214"/>
    </location>
</feature>
<evidence type="ECO:0000256" key="4">
    <source>
        <dbReference type="ARBA" id="ARBA00023157"/>
    </source>
</evidence>
<dbReference type="GO" id="GO:0016491">
    <property type="term" value="F:oxidoreductase activity"/>
    <property type="evidence" value="ECO:0007669"/>
    <property type="project" value="UniProtKB-KW"/>
</dbReference>
<keyword evidence="3" id="KW-0560">Oxidoreductase</keyword>
<evidence type="ECO:0000256" key="5">
    <source>
        <dbReference type="ARBA" id="ARBA00023284"/>
    </source>
</evidence>
<reference evidence="8 9" key="1">
    <citation type="submission" date="2020-08" db="EMBL/GenBank/DDBJ databases">
        <title>Genomic Encyclopedia of Type Strains, Phase IV (KMG-IV): sequencing the most valuable type-strain genomes for metagenomic binning, comparative biology and taxonomic classification.</title>
        <authorList>
            <person name="Goeker M."/>
        </authorList>
    </citation>
    <scope>NUCLEOTIDE SEQUENCE [LARGE SCALE GENOMIC DNA]</scope>
    <source>
        <strain evidence="8 9">DSM 11590</strain>
    </source>
</reference>
<dbReference type="InterPro" id="IPR036249">
    <property type="entry name" value="Thioredoxin-like_sf"/>
</dbReference>
<keyword evidence="5" id="KW-0676">Redox-active center</keyword>
<evidence type="ECO:0000256" key="3">
    <source>
        <dbReference type="ARBA" id="ARBA00023002"/>
    </source>
</evidence>
<dbReference type="CDD" id="cd02972">
    <property type="entry name" value="DsbA_family"/>
    <property type="match status" value="1"/>
</dbReference>
<organism evidence="8 9">
    <name type="scientific">Novispirillum itersonii</name>
    <name type="common">Aquaspirillum itersonii</name>
    <dbReference type="NCBI Taxonomy" id="189"/>
    <lineage>
        <taxon>Bacteria</taxon>
        <taxon>Pseudomonadati</taxon>
        <taxon>Pseudomonadota</taxon>
        <taxon>Alphaproteobacteria</taxon>
        <taxon>Rhodospirillales</taxon>
        <taxon>Novispirillaceae</taxon>
        <taxon>Novispirillum</taxon>
    </lineage>
</organism>